<organism evidence="2 3">
    <name type="scientific">Symbiodinium pilosum</name>
    <name type="common">Dinoflagellate</name>
    <dbReference type="NCBI Taxonomy" id="2952"/>
    <lineage>
        <taxon>Eukaryota</taxon>
        <taxon>Sar</taxon>
        <taxon>Alveolata</taxon>
        <taxon>Dinophyceae</taxon>
        <taxon>Suessiales</taxon>
        <taxon>Symbiodiniaceae</taxon>
        <taxon>Symbiodinium</taxon>
    </lineage>
</organism>
<gene>
    <name evidence="2" type="ORF">SPIL2461_LOCUS6921</name>
</gene>
<feature type="transmembrane region" description="Helical" evidence="1">
    <location>
        <begin position="376"/>
        <end position="399"/>
    </location>
</feature>
<evidence type="ECO:0000256" key="1">
    <source>
        <dbReference type="SAM" id="Phobius"/>
    </source>
</evidence>
<reference evidence="2" key="1">
    <citation type="submission" date="2021-02" db="EMBL/GenBank/DDBJ databases">
        <authorList>
            <person name="Dougan E. K."/>
            <person name="Rhodes N."/>
            <person name="Thang M."/>
            <person name="Chan C."/>
        </authorList>
    </citation>
    <scope>NUCLEOTIDE SEQUENCE</scope>
</reference>
<sequence length="430" mass="47752">MVQLAALTSQHWRLLIVGISHGSRQGALSLRRLLEDFQPATAFLESDRQDLASMKAASALSDPNVTPECAEALRWATEQSRPLISIDREQLTTRRRLAQSLFLHPAQLLRSRKHWGVVAPETMHAADWRKHLLQDCPILHEVMLEERDEYMAYQILLGLEQRLSCQYKILGKGESRTLTHTLQRRAAADTARIGAALRWALEPSEPDMKLEPRHGELGKLCKLGKSWEDFFARPASPPGPENVVVICGPAHVQELGHRLEAALGRSQAARRFLAKNAGLFPRLLINSTWSWERLSADAMLDGLQSHASSFDLHSVGAASPRSQGDGFGPLASLAAIAASALEGSSPLQTPGTSAVHAGPACVHERLRSLSQRPLPVWPVFLVLYVIAPVMVFLVIPIMIDIRWLQARIAGPEFPDTLREEKQMPLKCQQW</sequence>
<keyword evidence="3" id="KW-1185">Reference proteome</keyword>
<dbReference type="OrthoDB" id="427002at2759"/>
<proteinExistence type="predicted"/>
<dbReference type="AlphaFoldDB" id="A0A812NDP4"/>
<evidence type="ECO:0000313" key="3">
    <source>
        <dbReference type="Proteomes" id="UP000649617"/>
    </source>
</evidence>
<keyword evidence="1" id="KW-0812">Transmembrane</keyword>
<dbReference type="Proteomes" id="UP000649617">
    <property type="component" value="Unassembled WGS sequence"/>
</dbReference>
<dbReference type="EMBL" id="CAJNIZ010010779">
    <property type="protein sequence ID" value="CAE7306048.1"/>
    <property type="molecule type" value="Genomic_DNA"/>
</dbReference>
<keyword evidence="1" id="KW-0472">Membrane</keyword>
<keyword evidence="1" id="KW-1133">Transmembrane helix</keyword>
<accession>A0A812NDP4</accession>
<evidence type="ECO:0000313" key="2">
    <source>
        <dbReference type="EMBL" id="CAE7306048.1"/>
    </source>
</evidence>
<name>A0A812NDP4_SYMPI</name>
<protein>
    <submittedName>
        <fullName evidence="2">Uncharacterized protein</fullName>
    </submittedName>
</protein>
<comment type="caution">
    <text evidence="2">The sequence shown here is derived from an EMBL/GenBank/DDBJ whole genome shotgun (WGS) entry which is preliminary data.</text>
</comment>